<dbReference type="AlphaFoldDB" id="A0A285V4X9"/>
<evidence type="ECO:0000313" key="9">
    <source>
        <dbReference type="EMBL" id="SOC48056.1"/>
    </source>
</evidence>
<dbReference type="NCBIfam" id="NF010408">
    <property type="entry name" value="PRK13834.1"/>
    <property type="match status" value="1"/>
</dbReference>
<dbReference type="InterPro" id="IPR001690">
    <property type="entry name" value="Autoind_synthase"/>
</dbReference>
<dbReference type="PROSITE" id="PS00949">
    <property type="entry name" value="AUTOINDUCER_SYNTH_1"/>
    <property type="match status" value="1"/>
</dbReference>
<dbReference type="InterPro" id="IPR018311">
    <property type="entry name" value="Autoind_synth_CS"/>
</dbReference>
<evidence type="ECO:0000256" key="1">
    <source>
        <dbReference type="ARBA" id="ARBA00012340"/>
    </source>
</evidence>
<accession>A0A285V4X9</accession>
<dbReference type="GO" id="GO:0009372">
    <property type="term" value="P:quorum sensing"/>
    <property type="evidence" value="ECO:0007669"/>
    <property type="project" value="UniProtKB-UniRule"/>
</dbReference>
<keyword evidence="4 8" id="KW-0949">S-adenosyl-L-methionine</keyword>
<evidence type="ECO:0000256" key="3">
    <source>
        <dbReference type="ARBA" id="ARBA00022679"/>
    </source>
</evidence>
<dbReference type="PANTHER" id="PTHR39322">
    <property type="entry name" value="ACYL-HOMOSERINE-LACTONE SYNTHASE"/>
    <property type="match status" value="1"/>
</dbReference>
<evidence type="ECO:0000256" key="2">
    <source>
        <dbReference type="ARBA" id="ARBA00022654"/>
    </source>
</evidence>
<comment type="similarity">
    <text evidence="7 8">Belongs to the autoinducer synthase family.</text>
</comment>
<keyword evidence="5 7" id="KW-0071">Autoinducer synthesis</keyword>
<dbReference type="InterPro" id="IPR016181">
    <property type="entry name" value="Acyl_CoA_acyltransferase"/>
</dbReference>
<keyword evidence="2 7" id="KW-0673">Quorum sensing</keyword>
<keyword evidence="10" id="KW-1185">Reference proteome</keyword>
<dbReference type="Pfam" id="PF00765">
    <property type="entry name" value="Autoind_synth"/>
    <property type="match status" value="1"/>
</dbReference>
<name>A0A285V4X9_9HYPH</name>
<evidence type="ECO:0000256" key="8">
    <source>
        <dbReference type="RuleBase" id="RU361135"/>
    </source>
</evidence>
<dbReference type="Gene3D" id="3.40.630.30">
    <property type="match status" value="1"/>
</dbReference>
<dbReference type="GO" id="GO:0007165">
    <property type="term" value="P:signal transduction"/>
    <property type="evidence" value="ECO:0007669"/>
    <property type="project" value="TreeGrafter"/>
</dbReference>
<dbReference type="GO" id="GO:0061579">
    <property type="term" value="F:N-acyl homoserine lactone synthase activity"/>
    <property type="evidence" value="ECO:0007669"/>
    <property type="project" value="UniProtKB-UniRule"/>
</dbReference>
<evidence type="ECO:0000256" key="6">
    <source>
        <dbReference type="ARBA" id="ARBA00048576"/>
    </source>
</evidence>
<proteinExistence type="inferred from homology"/>
<dbReference type="EC" id="2.3.1.184" evidence="1 8"/>
<dbReference type="SUPFAM" id="SSF55729">
    <property type="entry name" value="Acyl-CoA N-acyltransferases (Nat)"/>
    <property type="match status" value="1"/>
</dbReference>
<dbReference type="RefSeq" id="WP_097143214.1">
    <property type="nucleotide sequence ID" value="NZ_OBQD01000036.1"/>
</dbReference>
<gene>
    <name evidence="9" type="ORF">SAMN05892877_13632</name>
</gene>
<protein>
    <recommendedName>
        <fullName evidence="1 8">Acyl-homoserine-lactone synthase</fullName>
        <ecNumber evidence="1 8">2.3.1.184</ecNumber>
    </recommendedName>
    <alternativeName>
        <fullName evidence="8">Autoinducer synthesis protein</fullName>
    </alternativeName>
</protein>
<dbReference type="PROSITE" id="PS51187">
    <property type="entry name" value="AUTOINDUCER_SYNTH_2"/>
    <property type="match status" value="1"/>
</dbReference>
<keyword evidence="3 8" id="KW-0808">Transferase</keyword>
<evidence type="ECO:0000256" key="4">
    <source>
        <dbReference type="ARBA" id="ARBA00022691"/>
    </source>
</evidence>
<evidence type="ECO:0000256" key="7">
    <source>
        <dbReference type="PROSITE-ProRule" id="PRU00533"/>
    </source>
</evidence>
<sequence>MRIVGISNPETEAEHRLTHDMHRLRARIFRGRLAWNVRCTSGLEIDSFDELKPTYILCIDRSDAVIGCARLLPATSGTMLERVFPQLLESAHLRVHARMIESSRFCVDTEAAGRQQQSGLHTATLAMFAGIVEWSILNGYSEILTATDVRLERILRRAGWPLKRLGSPIQINETRSIAGSLPADWVSFDRLRPGTYSSNFSTLKKEAA</sequence>
<dbReference type="PANTHER" id="PTHR39322:SF1">
    <property type="entry name" value="ISOVALERYL-HOMOSERINE LACTONE SYNTHASE"/>
    <property type="match status" value="1"/>
</dbReference>
<reference evidence="9 10" key="1">
    <citation type="submission" date="2017-08" db="EMBL/GenBank/DDBJ databases">
        <authorList>
            <person name="de Groot N.N."/>
        </authorList>
    </citation>
    <scope>NUCLEOTIDE SEQUENCE [LARGE SCALE GENOMIC DNA]</scope>
    <source>
        <strain evidence="9 10">JC85</strain>
    </source>
</reference>
<evidence type="ECO:0000313" key="10">
    <source>
        <dbReference type="Proteomes" id="UP000219167"/>
    </source>
</evidence>
<dbReference type="PRINTS" id="PR01549">
    <property type="entry name" value="AUTOINDCRSYN"/>
</dbReference>
<comment type="catalytic activity">
    <reaction evidence="6 8">
        <text>a fatty acyl-[ACP] + S-adenosyl-L-methionine = an N-acyl-L-homoserine lactone + S-methyl-5'-thioadenosine + holo-[ACP] + H(+)</text>
        <dbReference type="Rhea" id="RHEA:10096"/>
        <dbReference type="Rhea" id="RHEA-COMP:9685"/>
        <dbReference type="Rhea" id="RHEA-COMP:14125"/>
        <dbReference type="ChEBI" id="CHEBI:15378"/>
        <dbReference type="ChEBI" id="CHEBI:17509"/>
        <dbReference type="ChEBI" id="CHEBI:55474"/>
        <dbReference type="ChEBI" id="CHEBI:59789"/>
        <dbReference type="ChEBI" id="CHEBI:64479"/>
        <dbReference type="ChEBI" id="CHEBI:138651"/>
        <dbReference type="EC" id="2.3.1.184"/>
    </reaction>
</comment>
<dbReference type="OrthoDB" id="6169313at2"/>
<dbReference type="Proteomes" id="UP000219167">
    <property type="component" value="Unassembled WGS sequence"/>
</dbReference>
<organism evidence="9 10">
    <name type="scientific">Rhizobium subbaraonis</name>
    <dbReference type="NCBI Taxonomy" id="908946"/>
    <lineage>
        <taxon>Bacteria</taxon>
        <taxon>Pseudomonadati</taxon>
        <taxon>Pseudomonadota</taxon>
        <taxon>Alphaproteobacteria</taxon>
        <taxon>Hyphomicrobiales</taxon>
        <taxon>Rhizobiaceae</taxon>
        <taxon>Rhizobium/Agrobacterium group</taxon>
        <taxon>Rhizobium</taxon>
    </lineage>
</organism>
<dbReference type="EMBL" id="OBQD01000036">
    <property type="protein sequence ID" value="SOC48056.1"/>
    <property type="molecule type" value="Genomic_DNA"/>
</dbReference>
<evidence type="ECO:0000256" key="5">
    <source>
        <dbReference type="ARBA" id="ARBA00022929"/>
    </source>
</evidence>